<dbReference type="PANTHER" id="PTHR15599">
    <property type="entry name" value="RTDR1"/>
    <property type="match status" value="1"/>
</dbReference>
<protein>
    <recommendedName>
        <fullName evidence="4">Armadillo repeat-containing protein 8</fullName>
    </recommendedName>
</protein>
<dbReference type="Proteomes" id="UP000654075">
    <property type="component" value="Unassembled WGS sequence"/>
</dbReference>
<gene>
    <name evidence="1" type="ORF">PGLA1383_LOCUS3699</name>
    <name evidence="2" type="ORF">PGLA2088_LOCUS38013</name>
</gene>
<accession>A0A813DGN8</accession>
<sequence>MAAAGALPAYKRHIISEFLKDRSPYLEDITGHLKAADVSTAFGDRLFPRLVEQLKSPGMAPEKLVEALRTICDLCSHQENKCQAISSDVIAAATHLLMHENVPVRRDAARVISSLSLLIGGRSQLPVGSSELSTKLTGAVGAGPTLPRLAKLLLSCDDELVKLHVAEAMHAITIFRDGCQQVVDQGTVKGVTQYLCATLPDLPSSSSLSLCLLNLLQTLAAVTMYARDGMRDLFGTGLLAKIVGFLGRVPKTGLPHVTPEKSTDTIRQALRLLWHCGNNPTGRLETLKADGVRVITEYLSDGDAKVREAAVCALNVVSLETQGKRDVLEHSLQEVSRIIHSDAETTYLQETCVQLCRCASELPAFRFAFARHVLKSVWLLEKVYGTAALAAISPLLGTQEDLETRVQACAVAMHFLQSQTPGLGDDIRVPPLCPLSHIDEPPSFAFEECVDIIHNLVDLLIAAEKPAQECLKALTSHTKPREELAKLLRTRLVIPPSGHEAFVNSLLQNPEEASGA</sequence>
<name>A0A813DGN8_POLGL</name>
<organism evidence="1 3">
    <name type="scientific">Polarella glacialis</name>
    <name type="common">Dinoflagellate</name>
    <dbReference type="NCBI Taxonomy" id="89957"/>
    <lineage>
        <taxon>Eukaryota</taxon>
        <taxon>Sar</taxon>
        <taxon>Alveolata</taxon>
        <taxon>Dinophyceae</taxon>
        <taxon>Suessiales</taxon>
        <taxon>Suessiaceae</taxon>
        <taxon>Polarella</taxon>
    </lineage>
</organism>
<dbReference type="Proteomes" id="UP000626109">
    <property type="component" value="Unassembled WGS sequence"/>
</dbReference>
<dbReference type="Gene3D" id="1.25.10.10">
    <property type="entry name" value="Leucine-rich Repeat Variant"/>
    <property type="match status" value="2"/>
</dbReference>
<comment type="caution">
    <text evidence="1">The sequence shown here is derived from an EMBL/GenBank/DDBJ whole genome shotgun (WGS) entry which is preliminary data.</text>
</comment>
<dbReference type="InterPro" id="IPR042856">
    <property type="entry name" value="RSP14"/>
</dbReference>
<evidence type="ECO:0008006" key="4">
    <source>
        <dbReference type="Google" id="ProtNLM"/>
    </source>
</evidence>
<proteinExistence type="predicted"/>
<dbReference type="OMA" id="AHESSEW"/>
<keyword evidence="3" id="KW-1185">Reference proteome</keyword>
<dbReference type="InterPro" id="IPR016024">
    <property type="entry name" value="ARM-type_fold"/>
</dbReference>
<dbReference type="SMART" id="SM00185">
    <property type="entry name" value="ARM"/>
    <property type="match status" value="2"/>
</dbReference>
<evidence type="ECO:0000313" key="1">
    <source>
        <dbReference type="EMBL" id="CAE8584774.1"/>
    </source>
</evidence>
<dbReference type="EMBL" id="CAJNNW010032649">
    <property type="protein sequence ID" value="CAE8714478.1"/>
    <property type="molecule type" value="Genomic_DNA"/>
</dbReference>
<dbReference type="InterPro" id="IPR000225">
    <property type="entry name" value="Armadillo"/>
</dbReference>
<dbReference type="InterPro" id="IPR011989">
    <property type="entry name" value="ARM-like"/>
</dbReference>
<dbReference type="OrthoDB" id="526070at2759"/>
<dbReference type="AlphaFoldDB" id="A0A813DGN8"/>
<dbReference type="PANTHER" id="PTHR15599:SF1">
    <property type="entry name" value="RADIAL SPOKE HEAD 14 HOMOLOG"/>
    <property type="match status" value="1"/>
</dbReference>
<dbReference type="SUPFAM" id="SSF48371">
    <property type="entry name" value="ARM repeat"/>
    <property type="match status" value="1"/>
</dbReference>
<dbReference type="EMBL" id="CAJNNV010001314">
    <property type="protein sequence ID" value="CAE8584774.1"/>
    <property type="molecule type" value="Genomic_DNA"/>
</dbReference>
<evidence type="ECO:0000313" key="3">
    <source>
        <dbReference type="Proteomes" id="UP000654075"/>
    </source>
</evidence>
<evidence type="ECO:0000313" key="2">
    <source>
        <dbReference type="EMBL" id="CAE8714478.1"/>
    </source>
</evidence>
<reference evidence="1" key="1">
    <citation type="submission" date="2021-02" db="EMBL/GenBank/DDBJ databases">
        <authorList>
            <person name="Dougan E. K."/>
            <person name="Rhodes N."/>
            <person name="Thang M."/>
            <person name="Chan C."/>
        </authorList>
    </citation>
    <scope>NUCLEOTIDE SEQUENCE</scope>
</reference>